<reference evidence="2 3" key="1">
    <citation type="submission" date="2018-02" db="EMBL/GenBank/DDBJ databases">
        <title>8 Nocardia nova and 1 Nocardia cyriacigeorgica strain used for evolution to TMP-SMX.</title>
        <authorList>
            <person name="Mehta H."/>
            <person name="Weng J."/>
            <person name="Shamoo Y."/>
        </authorList>
    </citation>
    <scope>NUCLEOTIDE SEQUENCE [LARGE SCALE GENOMIC DNA]</scope>
    <source>
        <strain evidence="2 3">MDA3139</strain>
    </source>
</reference>
<dbReference type="InterPro" id="IPR006683">
    <property type="entry name" value="Thioestr_dom"/>
</dbReference>
<evidence type="ECO:0000313" key="2">
    <source>
        <dbReference type="EMBL" id="PPJ39264.1"/>
    </source>
</evidence>
<dbReference type="Pfam" id="PF03061">
    <property type="entry name" value="4HBT"/>
    <property type="match status" value="1"/>
</dbReference>
<gene>
    <name evidence="2" type="ORF">C5E45_03535</name>
</gene>
<dbReference type="SUPFAM" id="SSF54637">
    <property type="entry name" value="Thioesterase/thiol ester dehydrase-isomerase"/>
    <property type="match status" value="1"/>
</dbReference>
<comment type="caution">
    <text evidence="2">The sequence shown here is derived from an EMBL/GenBank/DDBJ whole genome shotgun (WGS) entry which is preliminary data.</text>
</comment>
<evidence type="ECO:0000313" key="3">
    <source>
        <dbReference type="Proteomes" id="UP000239874"/>
    </source>
</evidence>
<protein>
    <submittedName>
        <fullName evidence="2">Thioesterase</fullName>
    </submittedName>
</protein>
<name>A0A2S6AVQ1_9NOCA</name>
<dbReference type="InterPro" id="IPR029069">
    <property type="entry name" value="HotDog_dom_sf"/>
</dbReference>
<dbReference type="Gene3D" id="3.10.129.10">
    <property type="entry name" value="Hotdog Thioesterase"/>
    <property type="match status" value="1"/>
</dbReference>
<sequence length="110" mass="11866">MPFYLAMEYSAAAWRSLLVDVCGDLLPASELGVVDVSATFTREMFVGDVRADVELNRLGTSSLGFRVVIYQDDVACADITNVLVRLAPDRTRSLPLSAAQRAALASVLTV</sequence>
<dbReference type="EMBL" id="PSZC01000002">
    <property type="protein sequence ID" value="PPJ39264.1"/>
    <property type="molecule type" value="Genomic_DNA"/>
</dbReference>
<dbReference type="Proteomes" id="UP000239874">
    <property type="component" value="Unassembled WGS sequence"/>
</dbReference>
<evidence type="ECO:0000259" key="1">
    <source>
        <dbReference type="Pfam" id="PF03061"/>
    </source>
</evidence>
<feature type="domain" description="Thioesterase" evidence="1">
    <location>
        <begin position="28"/>
        <end position="73"/>
    </location>
</feature>
<organism evidence="2 3">
    <name type="scientific">Nocardia nova</name>
    <dbReference type="NCBI Taxonomy" id="37330"/>
    <lineage>
        <taxon>Bacteria</taxon>
        <taxon>Bacillati</taxon>
        <taxon>Actinomycetota</taxon>
        <taxon>Actinomycetes</taxon>
        <taxon>Mycobacteriales</taxon>
        <taxon>Nocardiaceae</taxon>
        <taxon>Nocardia</taxon>
    </lineage>
</organism>
<dbReference type="AlphaFoldDB" id="A0A2S6AVQ1"/>
<accession>A0A2S6AVQ1</accession>
<proteinExistence type="predicted"/>